<sequence>MTHFCRAFEQNTRHPSQYYNVPCVIKGLFGSKMWDPKCGLRSCIKKLYLSSAMWIGENALAIHVHVPLCVTTRLLIFLPWVYTRRSMNLVMLNKTSDILNLKYQSQELFSKLPIIPTRARTISKMMETVSVSYYNFPINYL</sequence>
<proteinExistence type="predicted"/>
<reference evidence="1" key="1">
    <citation type="journal article" date="2013" name="J. Plant Res.">
        <title>Effect of fungi and light on seed germination of three Opuntia species from semiarid lands of central Mexico.</title>
        <authorList>
            <person name="Delgado-Sanchez P."/>
            <person name="Jimenez-Bremont J.F."/>
            <person name="Guerrero-Gonzalez Mde L."/>
            <person name="Flores J."/>
        </authorList>
    </citation>
    <scope>NUCLEOTIDE SEQUENCE</scope>
    <source>
        <tissue evidence="1">Cladode</tissue>
    </source>
</reference>
<name>A0A7C9DTX1_OPUST</name>
<dbReference type="EMBL" id="GISG01139551">
    <property type="protein sequence ID" value="MBA4644729.1"/>
    <property type="molecule type" value="Transcribed_RNA"/>
</dbReference>
<protein>
    <submittedName>
        <fullName evidence="1">Uncharacterized protein</fullName>
    </submittedName>
</protein>
<accession>A0A7C9DTX1</accession>
<evidence type="ECO:0000313" key="1">
    <source>
        <dbReference type="EMBL" id="MBA4644729.1"/>
    </source>
</evidence>
<organism evidence="1">
    <name type="scientific">Opuntia streptacantha</name>
    <name type="common">Prickly pear cactus</name>
    <name type="synonym">Opuntia cardona</name>
    <dbReference type="NCBI Taxonomy" id="393608"/>
    <lineage>
        <taxon>Eukaryota</taxon>
        <taxon>Viridiplantae</taxon>
        <taxon>Streptophyta</taxon>
        <taxon>Embryophyta</taxon>
        <taxon>Tracheophyta</taxon>
        <taxon>Spermatophyta</taxon>
        <taxon>Magnoliopsida</taxon>
        <taxon>eudicotyledons</taxon>
        <taxon>Gunneridae</taxon>
        <taxon>Pentapetalae</taxon>
        <taxon>Caryophyllales</taxon>
        <taxon>Cactineae</taxon>
        <taxon>Cactaceae</taxon>
        <taxon>Opuntioideae</taxon>
        <taxon>Opuntia</taxon>
    </lineage>
</organism>
<dbReference type="AlphaFoldDB" id="A0A7C9DTX1"/>
<reference evidence="1" key="2">
    <citation type="submission" date="2020-07" db="EMBL/GenBank/DDBJ databases">
        <authorList>
            <person name="Vera ALvarez R."/>
            <person name="Arias-Moreno D.M."/>
            <person name="Jimenez-Jacinto V."/>
            <person name="Jimenez-Bremont J.F."/>
            <person name="Swaminathan K."/>
            <person name="Moose S.P."/>
            <person name="Guerrero-Gonzalez M.L."/>
            <person name="Marino-Ramirez L."/>
            <person name="Landsman D."/>
            <person name="Rodriguez-Kessler M."/>
            <person name="Delgado-Sanchez P."/>
        </authorList>
    </citation>
    <scope>NUCLEOTIDE SEQUENCE</scope>
    <source>
        <tissue evidence="1">Cladode</tissue>
    </source>
</reference>